<dbReference type="Pfam" id="PF13649">
    <property type="entry name" value="Methyltransf_25"/>
    <property type="match status" value="1"/>
</dbReference>
<evidence type="ECO:0000313" key="4">
    <source>
        <dbReference type="Proteomes" id="UP000830055"/>
    </source>
</evidence>
<reference evidence="3 4" key="1">
    <citation type="submission" date="2022-01" db="EMBL/GenBank/DDBJ databases">
        <title>Desulfofustis limnae sp. nov., a novel mesophilic sulfate-reducing bacterium isolated from marsh soil.</title>
        <authorList>
            <person name="Watanabe M."/>
            <person name="Takahashi A."/>
            <person name="Kojima H."/>
            <person name="Fukui M."/>
        </authorList>
    </citation>
    <scope>NUCLEOTIDE SEQUENCE [LARGE SCALE GENOMIC DNA]</scope>
    <source>
        <strain evidence="3 4">PPLL</strain>
    </source>
</reference>
<organism evidence="3 4">
    <name type="scientific">Desulfofustis limnaeus</name>
    <dbReference type="NCBI Taxonomy" id="2740163"/>
    <lineage>
        <taxon>Bacteria</taxon>
        <taxon>Pseudomonadati</taxon>
        <taxon>Thermodesulfobacteriota</taxon>
        <taxon>Desulfobulbia</taxon>
        <taxon>Desulfobulbales</taxon>
        <taxon>Desulfocapsaceae</taxon>
        <taxon>Desulfofustis</taxon>
    </lineage>
</organism>
<evidence type="ECO:0000313" key="3">
    <source>
        <dbReference type="EMBL" id="BDD85690.1"/>
    </source>
</evidence>
<accession>A0ABN6M0R1</accession>
<feature type="domain" description="Methyltransferase" evidence="2">
    <location>
        <begin position="49"/>
        <end position="142"/>
    </location>
</feature>
<dbReference type="CDD" id="cd02440">
    <property type="entry name" value="AdoMet_MTases"/>
    <property type="match status" value="1"/>
</dbReference>
<sequence length="223" mass="25579">MEIVSSMQRYYEKRAPMYDRSMGYDDPVVRAALQPVIERMQDLLRGRKVLEIACGPCFWSSQVSQAVQSITATDYNRATLAMARRKPLDWNKITLVAADAYHLPVQPATFDACVAVDWFSHVPRSRIASFLSELHDRLRGGGVVVLCDRLPHAHESLSDFDEEGNHLQQRLLPDGSTYHIIKHFFTDTEYIDMFSAYATAVATEHFPHCRRVLVWYQLDDTVK</sequence>
<dbReference type="Proteomes" id="UP000830055">
    <property type="component" value="Chromosome"/>
</dbReference>
<dbReference type="EMBL" id="AP025516">
    <property type="protein sequence ID" value="BDD85690.1"/>
    <property type="molecule type" value="Genomic_DNA"/>
</dbReference>
<dbReference type="PANTHER" id="PTHR43861">
    <property type="entry name" value="TRANS-ACONITATE 2-METHYLTRANSFERASE-RELATED"/>
    <property type="match status" value="1"/>
</dbReference>
<name>A0ABN6M0R1_9BACT</name>
<gene>
    <name evidence="3" type="ORF">DPPLL_00550</name>
</gene>
<dbReference type="RefSeq" id="WP_284152827.1">
    <property type="nucleotide sequence ID" value="NZ_AP025516.1"/>
</dbReference>
<keyword evidence="1" id="KW-0808">Transferase</keyword>
<dbReference type="Gene3D" id="3.40.50.150">
    <property type="entry name" value="Vaccinia Virus protein VP39"/>
    <property type="match status" value="1"/>
</dbReference>
<dbReference type="PANTHER" id="PTHR43861:SF3">
    <property type="entry name" value="PUTATIVE (AFU_ORTHOLOGUE AFUA_2G14390)-RELATED"/>
    <property type="match status" value="1"/>
</dbReference>
<proteinExistence type="predicted"/>
<dbReference type="InterPro" id="IPR029063">
    <property type="entry name" value="SAM-dependent_MTases_sf"/>
</dbReference>
<evidence type="ECO:0000256" key="1">
    <source>
        <dbReference type="ARBA" id="ARBA00022679"/>
    </source>
</evidence>
<dbReference type="SUPFAM" id="SSF53335">
    <property type="entry name" value="S-adenosyl-L-methionine-dependent methyltransferases"/>
    <property type="match status" value="1"/>
</dbReference>
<evidence type="ECO:0000259" key="2">
    <source>
        <dbReference type="Pfam" id="PF13649"/>
    </source>
</evidence>
<keyword evidence="4" id="KW-1185">Reference proteome</keyword>
<dbReference type="InterPro" id="IPR041698">
    <property type="entry name" value="Methyltransf_25"/>
</dbReference>
<protein>
    <recommendedName>
        <fullName evidence="2">Methyltransferase domain-containing protein</fullName>
    </recommendedName>
</protein>